<dbReference type="GO" id="GO:0016491">
    <property type="term" value="F:oxidoreductase activity"/>
    <property type="evidence" value="ECO:0007669"/>
    <property type="project" value="UniProtKB-KW"/>
</dbReference>
<evidence type="ECO:0000259" key="5">
    <source>
        <dbReference type="Pfam" id="PF14833"/>
    </source>
</evidence>
<dbReference type="RefSeq" id="WP_174019071.1">
    <property type="nucleotide sequence ID" value="NZ_JAAMAW010000021.1"/>
</dbReference>
<dbReference type="SUPFAM" id="SSF48179">
    <property type="entry name" value="6-phosphogluconate dehydrogenase C-terminal domain-like"/>
    <property type="match status" value="1"/>
</dbReference>
<dbReference type="Pfam" id="PF14833">
    <property type="entry name" value="NAD_binding_11"/>
    <property type="match status" value="1"/>
</dbReference>
<dbReference type="PANTHER" id="PTHR43580:SF2">
    <property type="entry name" value="CYTOKINE-LIKE NUCLEAR FACTOR N-PAC"/>
    <property type="match status" value="1"/>
</dbReference>
<comment type="caution">
    <text evidence="6">The sequence shown here is derived from an EMBL/GenBank/DDBJ whole genome shotgun (WGS) entry which is preliminary data.</text>
</comment>
<protein>
    <submittedName>
        <fullName evidence="6">NAD(P)-dependent oxidoreductase</fullName>
    </submittedName>
</protein>
<dbReference type="InterPro" id="IPR008927">
    <property type="entry name" value="6-PGluconate_DH-like_C_sf"/>
</dbReference>
<evidence type="ECO:0000256" key="1">
    <source>
        <dbReference type="ARBA" id="ARBA00023002"/>
    </source>
</evidence>
<keyword evidence="1" id="KW-0560">Oxidoreductase</keyword>
<dbReference type="InterPro" id="IPR036291">
    <property type="entry name" value="NAD(P)-bd_dom_sf"/>
</dbReference>
<dbReference type="InterPro" id="IPR015815">
    <property type="entry name" value="HIBADH-related"/>
</dbReference>
<dbReference type="InterPro" id="IPR006115">
    <property type="entry name" value="6PGDH_NADP-bd"/>
</dbReference>
<evidence type="ECO:0000259" key="4">
    <source>
        <dbReference type="Pfam" id="PF03446"/>
    </source>
</evidence>
<feature type="domain" description="6-phosphogluconate dehydrogenase NADP-binding" evidence="4">
    <location>
        <begin position="37"/>
        <end position="192"/>
    </location>
</feature>
<dbReference type="InterPro" id="IPR051265">
    <property type="entry name" value="HIBADH-related_NP60_sf"/>
</dbReference>
<dbReference type="Proteomes" id="UP000702952">
    <property type="component" value="Unassembled WGS sequence"/>
</dbReference>
<dbReference type="EMBL" id="JAAMAY010000027">
    <property type="protein sequence ID" value="NTC29818.1"/>
    <property type="molecule type" value="Genomic_DNA"/>
</dbReference>
<feature type="active site" evidence="3">
    <location>
        <position position="202"/>
    </location>
</feature>
<dbReference type="Gene3D" id="1.10.1040.10">
    <property type="entry name" value="N-(1-d-carboxylethyl)-l-norvaline Dehydrogenase, domain 2"/>
    <property type="match status" value="1"/>
</dbReference>
<feature type="domain" description="3-hydroxyisobutyrate dehydrogenase-like NAD-binding" evidence="5">
    <location>
        <begin position="196"/>
        <end position="313"/>
    </location>
</feature>
<keyword evidence="2" id="KW-0520">NAD</keyword>
<dbReference type="AlphaFoldDB" id="A0AA44JAD2"/>
<dbReference type="Gene3D" id="3.40.50.720">
    <property type="entry name" value="NAD(P)-binding Rossmann-like Domain"/>
    <property type="match status" value="1"/>
</dbReference>
<accession>A0AA44JAD2</accession>
<dbReference type="PIRSF" id="PIRSF000103">
    <property type="entry name" value="HIBADH"/>
    <property type="match status" value="1"/>
</dbReference>
<dbReference type="PANTHER" id="PTHR43580">
    <property type="entry name" value="OXIDOREDUCTASE GLYR1-RELATED"/>
    <property type="match status" value="1"/>
</dbReference>
<organism evidence="6 7">
    <name type="scientific">Agrobacterium tumefaciens</name>
    <dbReference type="NCBI Taxonomy" id="358"/>
    <lineage>
        <taxon>Bacteria</taxon>
        <taxon>Pseudomonadati</taxon>
        <taxon>Pseudomonadota</taxon>
        <taxon>Alphaproteobacteria</taxon>
        <taxon>Hyphomicrobiales</taxon>
        <taxon>Rhizobiaceae</taxon>
        <taxon>Rhizobium/Agrobacterium group</taxon>
        <taxon>Agrobacterium</taxon>
        <taxon>Agrobacterium tumefaciens complex</taxon>
    </lineage>
</organism>
<evidence type="ECO:0000256" key="3">
    <source>
        <dbReference type="PIRSR" id="PIRSR000103-1"/>
    </source>
</evidence>
<name>A0AA44JAD2_AGRTU</name>
<dbReference type="Pfam" id="PF03446">
    <property type="entry name" value="NAD_binding_2"/>
    <property type="match status" value="1"/>
</dbReference>
<sequence length="319" mass="32773">MTRRNALIGTGAVVTGISALASAGSSLAKGEGKPLRVAVLGTGIMGSGMARSLLGAGLHVTVWNRTASKAQALKAAGAIVAPSIRDAVAEADVVVTMVFDTAAVQEVMEQGVPAMRAGAIWMQCATVGLDGTRSLARFAETRSIAYVDSPVLGSKEAAEGGSLIPVVAGPKSATDALKPIFDAIGSRVMEMGEEVGSAQRLKMVMQSWAMSVTSATGQAFALAANLGVDPRSFLAAIKGGSQDCGYAHIKGEAIMANAFEAQFTVEGAVKDTSLIVEAMHESKTDARMMRALNEGYDEVAAAGRARDDMAAVVFSFQNG</sequence>
<dbReference type="InterPro" id="IPR029154">
    <property type="entry name" value="HIBADH-like_NADP-bd"/>
</dbReference>
<reference evidence="6" key="1">
    <citation type="journal article" date="2020" name="Science">
        <title>Unexpected conservation and global transmission of agrobacterial virulence plasmids.</title>
        <authorList>
            <person name="Weisberg A.J."/>
            <person name="Davis E.W. 2nd"/>
            <person name="Tabima J."/>
            <person name="Belcher M.S."/>
            <person name="Miller M."/>
            <person name="Kuo C.H."/>
            <person name="Loper J.E."/>
            <person name="Grunwald N.J."/>
            <person name="Putnam M.L."/>
            <person name="Chang J.H."/>
        </authorList>
    </citation>
    <scope>NUCLEOTIDE SEQUENCE</scope>
    <source>
        <strain evidence="6">17-1853-1a</strain>
    </source>
</reference>
<evidence type="ECO:0000313" key="6">
    <source>
        <dbReference type="EMBL" id="NTC29818.1"/>
    </source>
</evidence>
<proteinExistence type="predicted"/>
<gene>
    <name evidence="6" type="ORF">G6M46_16930</name>
</gene>
<dbReference type="GO" id="GO:0051287">
    <property type="term" value="F:NAD binding"/>
    <property type="evidence" value="ECO:0007669"/>
    <property type="project" value="InterPro"/>
</dbReference>
<dbReference type="SUPFAM" id="SSF51735">
    <property type="entry name" value="NAD(P)-binding Rossmann-fold domains"/>
    <property type="match status" value="1"/>
</dbReference>
<evidence type="ECO:0000313" key="7">
    <source>
        <dbReference type="Proteomes" id="UP000702952"/>
    </source>
</evidence>
<dbReference type="InterPro" id="IPR013328">
    <property type="entry name" value="6PGD_dom2"/>
</dbReference>
<dbReference type="GO" id="GO:0050661">
    <property type="term" value="F:NADP binding"/>
    <property type="evidence" value="ECO:0007669"/>
    <property type="project" value="InterPro"/>
</dbReference>
<evidence type="ECO:0000256" key="2">
    <source>
        <dbReference type="ARBA" id="ARBA00023027"/>
    </source>
</evidence>